<evidence type="ECO:0000313" key="3">
    <source>
        <dbReference type="Proteomes" id="UP001501638"/>
    </source>
</evidence>
<keyword evidence="3" id="KW-1185">Reference proteome</keyword>
<evidence type="ECO:0000256" key="1">
    <source>
        <dbReference type="SAM" id="MobiDB-lite"/>
    </source>
</evidence>
<feature type="compositionally biased region" description="Basic and acidic residues" evidence="1">
    <location>
        <begin position="8"/>
        <end position="21"/>
    </location>
</feature>
<dbReference type="Proteomes" id="UP001501638">
    <property type="component" value="Unassembled WGS sequence"/>
</dbReference>
<sequence length="85" mass="8876">MEGGGRLPDGRHVQQGDDRTLVGEQAPFHRRPDGEPAAGDGPGGVGGTGGQGGVVRGSNENKTNMPVTRGRHHLLTRSIHCLECL</sequence>
<protein>
    <submittedName>
        <fullName evidence="2">Uncharacterized protein</fullName>
    </submittedName>
</protein>
<accession>A0ABN3KCD1</accession>
<dbReference type="EMBL" id="BAAASZ010000031">
    <property type="protein sequence ID" value="GAA2455751.1"/>
    <property type="molecule type" value="Genomic_DNA"/>
</dbReference>
<gene>
    <name evidence="2" type="ORF">GCM10010405_44700</name>
</gene>
<proteinExistence type="predicted"/>
<name>A0ABN3KCD1_9ACTN</name>
<reference evidence="2 3" key="1">
    <citation type="journal article" date="2019" name="Int. J. Syst. Evol. Microbiol.">
        <title>The Global Catalogue of Microorganisms (GCM) 10K type strain sequencing project: providing services to taxonomists for standard genome sequencing and annotation.</title>
        <authorList>
            <consortium name="The Broad Institute Genomics Platform"/>
            <consortium name="The Broad Institute Genome Sequencing Center for Infectious Disease"/>
            <person name="Wu L."/>
            <person name="Ma J."/>
        </authorList>
    </citation>
    <scope>NUCLEOTIDE SEQUENCE [LARGE SCALE GENOMIC DNA]</scope>
    <source>
        <strain evidence="2 3">JCM 6305</strain>
    </source>
</reference>
<feature type="region of interest" description="Disordered" evidence="1">
    <location>
        <begin position="1"/>
        <end position="73"/>
    </location>
</feature>
<feature type="compositionally biased region" description="Gly residues" evidence="1">
    <location>
        <begin position="40"/>
        <end position="55"/>
    </location>
</feature>
<comment type="caution">
    <text evidence="2">The sequence shown here is derived from an EMBL/GenBank/DDBJ whole genome shotgun (WGS) entry which is preliminary data.</text>
</comment>
<organism evidence="2 3">
    <name type="scientific">Streptomyces macrosporus</name>
    <dbReference type="NCBI Taxonomy" id="44032"/>
    <lineage>
        <taxon>Bacteria</taxon>
        <taxon>Bacillati</taxon>
        <taxon>Actinomycetota</taxon>
        <taxon>Actinomycetes</taxon>
        <taxon>Kitasatosporales</taxon>
        <taxon>Streptomycetaceae</taxon>
        <taxon>Streptomyces</taxon>
    </lineage>
</organism>
<evidence type="ECO:0000313" key="2">
    <source>
        <dbReference type="EMBL" id="GAA2455751.1"/>
    </source>
</evidence>